<dbReference type="InterPro" id="IPR026776">
    <property type="entry name" value="UPF0729_C18orf32-like"/>
</dbReference>
<feature type="compositionally biased region" description="Polar residues" evidence="2">
    <location>
        <begin position="71"/>
        <end position="80"/>
    </location>
</feature>
<dbReference type="AlphaFoldDB" id="A0A0U2USD6"/>
<evidence type="ECO:0000256" key="1">
    <source>
        <dbReference type="ARBA" id="ARBA00007959"/>
    </source>
</evidence>
<reference evidence="3" key="1">
    <citation type="journal article" date="2015" name="Sci. Rep.">
        <title>Spliced leader RNA trans-splicing discovered in copepods.</title>
        <authorList>
            <person name="Yang F."/>
            <person name="Xu D."/>
            <person name="Zhuang Y."/>
            <person name="Yi X."/>
            <person name="Huang Y."/>
            <person name="Chen H."/>
            <person name="Lin S."/>
            <person name="Campbell D.A."/>
            <person name="Sturm N.R."/>
            <person name="Liu G."/>
            <person name="Zhang H."/>
        </authorList>
    </citation>
    <scope>NUCLEOTIDE SEQUENCE</scope>
</reference>
<evidence type="ECO:0000256" key="2">
    <source>
        <dbReference type="SAM" id="MobiDB-lite"/>
    </source>
</evidence>
<dbReference type="EMBL" id="KT754677">
    <property type="protein sequence ID" value="ALS04511.1"/>
    <property type="molecule type" value="mRNA"/>
</dbReference>
<accession>A0A0U2USD6</accession>
<protein>
    <submittedName>
        <fullName evidence="3">CG18508</fullName>
    </submittedName>
</protein>
<sequence>MVCISCIVIPLLLWIWHRFLQPVFLKFYNPWAGIENKTDPSNKTGDTSTTAAKCPFTGKMSNGGGEAHQEGITTTSSNSDAGDKKSN</sequence>
<proteinExistence type="evidence at transcript level"/>
<organism evidence="3">
    <name type="scientific">Acartia pacifica</name>
    <name type="common">Copepod</name>
    <dbReference type="NCBI Taxonomy" id="335913"/>
    <lineage>
        <taxon>Eukaryota</taxon>
        <taxon>Metazoa</taxon>
        <taxon>Ecdysozoa</taxon>
        <taxon>Arthropoda</taxon>
        <taxon>Crustacea</taxon>
        <taxon>Multicrustacea</taxon>
        <taxon>Hexanauplia</taxon>
        <taxon>Copepoda</taxon>
        <taxon>Calanoida</taxon>
        <taxon>Acartiidae</taxon>
        <taxon>Acartia</taxon>
    </lineage>
</organism>
<dbReference type="Pfam" id="PF14975">
    <property type="entry name" value="DUF4512"/>
    <property type="match status" value="1"/>
</dbReference>
<comment type="similarity">
    <text evidence="1">Belongs to the UPF0729 family.</text>
</comment>
<feature type="compositionally biased region" description="Polar residues" evidence="2">
    <location>
        <begin position="39"/>
        <end position="51"/>
    </location>
</feature>
<evidence type="ECO:0000313" key="3">
    <source>
        <dbReference type="EMBL" id="ALS04511.1"/>
    </source>
</evidence>
<name>A0A0U2USD6_ACAPC</name>
<dbReference type="PANTHER" id="PTHR13456:SF0">
    <property type="entry name" value="UPF0729 PROTEIN C18ORF32"/>
    <property type="match status" value="1"/>
</dbReference>
<feature type="region of interest" description="Disordered" evidence="2">
    <location>
        <begin position="36"/>
        <end position="87"/>
    </location>
</feature>
<dbReference type="PANTHER" id="PTHR13456">
    <property type="entry name" value="UPF0729 PROTEIN C18ORF32"/>
    <property type="match status" value="1"/>
</dbReference>